<evidence type="ECO:0000256" key="5">
    <source>
        <dbReference type="ARBA" id="ARBA00023163"/>
    </source>
</evidence>
<dbReference type="NCBIfam" id="NF040689">
    <property type="entry name" value="MtrAB_MtrA"/>
    <property type="match status" value="1"/>
</dbReference>
<dbReference type="EMBL" id="CAFBLS010000113">
    <property type="protein sequence ID" value="CAB4876991.1"/>
    <property type="molecule type" value="Genomic_DNA"/>
</dbReference>
<evidence type="ECO:0000259" key="8">
    <source>
        <dbReference type="PROSITE" id="PS51755"/>
    </source>
</evidence>
<feature type="domain" description="OmpR/PhoB-type" evidence="8">
    <location>
        <begin position="133"/>
        <end position="232"/>
    </location>
</feature>
<dbReference type="Pfam" id="PF00072">
    <property type="entry name" value="Response_reg"/>
    <property type="match status" value="1"/>
</dbReference>
<dbReference type="SMART" id="SM00448">
    <property type="entry name" value="REC"/>
    <property type="match status" value="1"/>
</dbReference>
<keyword evidence="1" id="KW-0597">Phosphoprotein</keyword>
<dbReference type="CDD" id="cd17626">
    <property type="entry name" value="REC_OmpR_MtrA-like"/>
    <property type="match status" value="1"/>
</dbReference>
<evidence type="ECO:0000313" key="9">
    <source>
        <dbReference type="EMBL" id="CAB4876991.1"/>
    </source>
</evidence>
<dbReference type="GO" id="GO:0000976">
    <property type="term" value="F:transcription cis-regulatory region binding"/>
    <property type="evidence" value="ECO:0007669"/>
    <property type="project" value="InterPro"/>
</dbReference>
<dbReference type="FunFam" id="3.40.50.2300:FF:000001">
    <property type="entry name" value="DNA-binding response regulator PhoB"/>
    <property type="match status" value="1"/>
</dbReference>
<dbReference type="InterPro" id="IPR036388">
    <property type="entry name" value="WH-like_DNA-bd_sf"/>
</dbReference>
<dbReference type="InterPro" id="IPR047673">
    <property type="entry name" value="MtrA_REC"/>
</dbReference>
<accession>A0A6J7E2J0</accession>
<dbReference type="GO" id="GO:0005829">
    <property type="term" value="C:cytosol"/>
    <property type="evidence" value="ECO:0007669"/>
    <property type="project" value="TreeGrafter"/>
</dbReference>
<keyword evidence="5" id="KW-0804">Transcription</keyword>
<dbReference type="GO" id="GO:0045893">
    <property type="term" value="P:positive regulation of DNA-templated transcription"/>
    <property type="evidence" value="ECO:0007669"/>
    <property type="project" value="InterPro"/>
</dbReference>
<evidence type="ECO:0000256" key="6">
    <source>
        <dbReference type="ARBA" id="ARBA00035142"/>
    </source>
</evidence>
<dbReference type="CDD" id="cd00383">
    <property type="entry name" value="trans_reg_C"/>
    <property type="match status" value="1"/>
</dbReference>
<dbReference type="InterPro" id="IPR039420">
    <property type="entry name" value="WalR-like"/>
</dbReference>
<sequence length="233" mass="25234">MSTPSGLATRGRILVVDDDLALAEMLGIVLRGEGFDPVFCADGAEAVQVFRDSQPDLILLDLMLPGLGGIDICRAIRLESGVPIVMLTAKSDTVDVVVGLESGADDYIVKPFKPKELVARIRARVRRHDEGAPATLAISDVSIDVVGHTVSRAGCVVALTPLEFDLLVCLARRPGQVFTREVLLQEVWGYRHAADTRLVNVHVQRLRAKIEHDPERPEIVLTVRGVGYKAGTA</sequence>
<reference evidence="9" key="1">
    <citation type="submission" date="2020-05" db="EMBL/GenBank/DDBJ databases">
        <authorList>
            <person name="Chiriac C."/>
            <person name="Salcher M."/>
            <person name="Ghai R."/>
            <person name="Kavagutti S V."/>
        </authorList>
    </citation>
    <scope>NUCLEOTIDE SEQUENCE</scope>
</reference>
<feature type="domain" description="Response regulatory" evidence="7">
    <location>
        <begin position="12"/>
        <end position="125"/>
    </location>
</feature>
<dbReference type="GO" id="GO:0032993">
    <property type="term" value="C:protein-DNA complex"/>
    <property type="evidence" value="ECO:0007669"/>
    <property type="project" value="TreeGrafter"/>
</dbReference>
<keyword evidence="4" id="KW-0238">DNA-binding</keyword>
<name>A0A6J7E2J0_9ZZZZ</name>
<evidence type="ECO:0000259" key="7">
    <source>
        <dbReference type="PROSITE" id="PS50110"/>
    </source>
</evidence>
<gene>
    <name evidence="9" type="ORF">UFOPK3402_01010</name>
</gene>
<dbReference type="PROSITE" id="PS51755">
    <property type="entry name" value="OMPR_PHOB"/>
    <property type="match status" value="1"/>
</dbReference>
<evidence type="ECO:0000256" key="3">
    <source>
        <dbReference type="ARBA" id="ARBA00023015"/>
    </source>
</evidence>
<dbReference type="Gene3D" id="3.40.50.2300">
    <property type="match status" value="1"/>
</dbReference>
<keyword evidence="3" id="KW-0805">Transcription regulation</keyword>
<dbReference type="PROSITE" id="PS50110">
    <property type="entry name" value="RESPONSE_REGULATORY"/>
    <property type="match status" value="1"/>
</dbReference>
<dbReference type="InterPro" id="IPR001867">
    <property type="entry name" value="OmpR/PhoB-type_DNA-bd"/>
</dbReference>
<dbReference type="SMART" id="SM00862">
    <property type="entry name" value="Trans_reg_C"/>
    <property type="match status" value="1"/>
</dbReference>
<dbReference type="InterPro" id="IPR001789">
    <property type="entry name" value="Sig_transdc_resp-reg_receiver"/>
</dbReference>
<dbReference type="PANTHER" id="PTHR48111:SF21">
    <property type="entry name" value="DNA-BINDING DUAL MASTER TRANSCRIPTIONAL REGULATOR RPAA"/>
    <property type="match status" value="1"/>
</dbReference>
<evidence type="ECO:0000256" key="1">
    <source>
        <dbReference type="ARBA" id="ARBA00022553"/>
    </source>
</evidence>
<dbReference type="SUPFAM" id="SSF52172">
    <property type="entry name" value="CheY-like"/>
    <property type="match status" value="1"/>
</dbReference>
<dbReference type="InterPro" id="IPR011006">
    <property type="entry name" value="CheY-like_superfamily"/>
</dbReference>
<keyword evidence="2" id="KW-0902">Two-component regulatory system</keyword>
<protein>
    <recommendedName>
        <fullName evidence="6">DNA-binding response regulator MtrA</fullName>
    </recommendedName>
</protein>
<proteinExistence type="predicted"/>
<evidence type="ECO:0000256" key="2">
    <source>
        <dbReference type="ARBA" id="ARBA00023012"/>
    </source>
</evidence>
<dbReference type="PANTHER" id="PTHR48111">
    <property type="entry name" value="REGULATOR OF RPOS"/>
    <property type="match status" value="1"/>
</dbReference>
<dbReference type="Gene3D" id="6.10.250.690">
    <property type="match status" value="1"/>
</dbReference>
<dbReference type="FunFam" id="1.10.10.10:FF:000033">
    <property type="entry name" value="DNA-binding response regulator MtrA"/>
    <property type="match status" value="1"/>
</dbReference>
<dbReference type="Gene3D" id="1.10.10.10">
    <property type="entry name" value="Winged helix-like DNA-binding domain superfamily/Winged helix DNA-binding domain"/>
    <property type="match status" value="1"/>
</dbReference>
<evidence type="ECO:0000256" key="4">
    <source>
        <dbReference type="ARBA" id="ARBA00023125"/>
    </source>
</evidence>
<dbReference type="InterPro" id="IPR047671">
    <property type="entry name" value="MtrAB_MtrA"/>
</dbReference>
<dbReference type="AlphaFoldDB" id="A0A6J7E2J0"/>
<dbReference type="Pfam" id="PF00486">
    <property type="entry name" value="Trans_reg_C"/>
    <property type="match status" value="1"/>
</dbReference>
<dbReference type="GO" id="GO:0000156">
    <property type="term" value="F:phosphorelay response regulator activity"/>
    <property type="evidence" value="ECO:0007669"/>
    <property type="project" value="InterPro"/>
</dbReference>
<organism evidence="9">
    <name type="scientific">freshwater metagenome</name>
    <dbReference type="NCBI Taxonomy" id="449393"/>
    <lineage>
        <taxon>unclassified sequences</taxon>
        <taxon>metagenomes</taxon>
        <taxon>ecological metagenomes</taxon>
    </lineage>
</organism>